<feature type="compositionally biased region" description="Basic and acidic residues" evidence="1">
    <location>
        <begin position="457"/>
        <end position="472"/>
    </location>
</feature>
<dbReference type="RefSeq" id="WP_105733665.1">
    <property type="nucleotide sequence ID" value="NZ_PVBT01000002.1"/>
</dbReference>
<dbReference type="EMBL" id="PVBT01000002">
    <property type="protein sequence ID" value="PRD55436.1"/>
    <property type="molecule type" value="Genomic_DNA"/>
</dbReference>
<feature type="domain" description="LysM" evidence="2">
    <location>
        <begin position="28"/>
        <end position="74"/>
    </location>
</feature>
<dbReference type="AlphaFoldDB" id="A0A2S9JQB9"/>
<feature type="region of interest" description="Disordered" evidence="1">
    <location>
        <begin position="448"/>
        <end position="472"/>
    </location>
</feature>
<sequence>MAFGLGGILLTRLQRDIELARQAALTAASYTAKQGQTPQIVAKALGYSDGGQAIAKANSMRVDQVLDAGAVLVIPKIDPATNASQVKFNDAVAASRNTTPPPILADVQAGKSIDEIAGDRGISRPDVIRQMEAAGLGLETTDPTSDNGDVRTIRIIDRKTGGVIATHYEDFQHGGTSATITNAEGKEIDVSASKGTGNIVQRPFMPQGNPEQETDGRVDHRIRRNETLDGIARVYNQAQPDILAFNGSIADANRINEGAALLVLSKERRTSLETIKALQADIDKAASPAEKDAKTQALKLAVNTDMLSAAKNGGYAPETLKLHLDQRQADLEALGPKADSYKTIVADERKAVEEGFNAVFKPLSASITAAQQNSSGWGDVQAEITRQFETLAKDAPDGGEAAINSARETLKLYGPADSKFTDALDASGYDVLVAKPARRVQDAYSKGENKFNGLDGDAGREAQREDGASRAAKTLDEVTKNVTPETAILILKEANKETNAQGNPKTKVIDEIEQAIGKRAAIAFGASPDDRLGGKNSNIAEEIKFSLQLTQRDTVASYSSVLGHLAQAPQGKTFIDERAQSIAKSVKSTQDQTFSDWENRLPEKVRGFTLEEKKKIGKEMGIPYPEIKAASPDSAGEPFRNAIAAGKDPSLTLAVIGQLKKTGDNANASLLLDAATKGTHDLVANSRNVVGEFSKDHLVVADDWKSALSTKQLTDGINASIAKNPGSKDKMDAQGALVFRSLAALHAAEGDMQGLQGFDRYQAGISALEHDDQTQFAVNNSEEAWKEMGKAYIASTTPPEKVPVPNTPSLFWSGRAVIGMHKTLAAYEALGGNKVYKPPTPGSIDIASRLNPAQVDGKLAQSSSILLNGPNAATDPAARKAALESLSKSFDGSKFDPRAGITTASGFGKGLSAIQGLLYLGSTAENAANPDLLSKSFAVWLTGGVAYEASQLGAGLARSVVENGRFPKGGFLDRASSFAEVSGTPKWSWFAKYFDRAGGLLMVAYTLDHVAKGKWANSAFAATTTLGTFLSMMKSPKAGPWGAGLAVVGIVGEMVYNNIRRSQAASYYEGPTEEFLIKADFRPDAAKILADHDDDGNSVGSVIVPLAKQLNMQPEALTEALRRSSDDTKLKEFVRNVHEVKPDKKSGQYPMSAPERLPPLKMPDGGTVSRDPSNGRARTIPELADWVRHNLVLTS</sequence>
<dbReference type="PROSITE" id="PS51782">
    <property type="entry name" value="LYSM"/>
    <property type="match status" value="1"/>
</dbReference>
<evidence type="ECO:0000313" key="4">
    <source>
        <dbReference type="Proteomes" id="UP000238563"/>
    </source>
</evidence>
<evidence type="ECO:0000259" key="2">
    <source>
        <dbReference type="PROSITE" id="PS51782"/>
    </source>
</evidence>
<name>A0A2S9JQB9_9HYPH</name>
<evidence type="ECO:0000256" key="1">
    <source>
        <dbReference type="SAM" id="MobiDB-lite"/>
    </source>
</evidence>
<dbReference type="Proteomes" id="UP000238563">
    <property type="component" value="Unassembled WGS sequence"/>
</dbReference>
<comment type="caution">
    <text evidence="3">The sequence shown here is derived from an EMBL/GenBank/DDBJ whole genome shotgun (WGS) entry which is preliminary data.</text>
</comment>
<accession>A0A2S9JQB9</accession>
<reference evidence="3 4" key="1">
    <citation type="submission" date="2018-02" db="EMBL/GenBank/DDBJ databases">
        <title>The draft genome of Phyllobacterium myrsinacearum DSM5892.</title>
        <authorList>
            <person name="Li L."/>
            <person name="Liu L."/>
            <person name="Zhang X."/>
            <person name="Wang T."/>
        </authorList>
    </citation>
    <scope>NUCLEOTIDE SEQUENCE [LARGE SCALE GENOMIC DNA]</scope>
    <source>
        <strain evidence="3 4">DSM 5892</strain>
    </source>
</reference>
<proteinExistence type="predicted"/>
<gene>
    <name evidence="3" type="ORF">C5750_09785</name>
</gene>
<dbReference type="CDD" id="cd00118">
    <property type="entry name" value="LysM"/>
    <property type="match status" value="1"/>
</dbReference>
<feature type="region of interest" description="Disordered" evidence="1">
    <location>
        <begin position="197"/>
        <end position="216"/>
    </location>
</feature>
<organism evidence="3 4">
    <name type="scientific">Phyllobacterium myrsinacearum</name>
    <dbReference type="NCBI Taxonomy" id="28101"/>
    <lineage>
        <taxon>Bacteria</taxon>
        <taxon>Pseudomonadati</taxon>
        <taxon>Pseudomonadota</taxon>
        <taxon>Alphaproteobacteria</taxon>
        <taxon>Hyphomicrobiales</taxon>
        <taxon>Phyllobacteriaceae</taxon>
        <taxon>Phyllobacterium</taxon>
    </lineage>
</organism>
<dbReference type="InterPro" id="IPR018392">
    <property type="entry name" value="LysM"/>
</dbReference>
<feature type="region of interest" description="Disordered" evidence="1">
    <location>
        <begin position="1140"/>
        <end position="1177"/>
    </location>
</feature>
<dbReference type="OrthoDB" id="8420981at2"/>
<keyword evidence="4" id="KW-1185">Reference proteome</keyword>
<evidence type="ECO:0000313" key="3">
    <source>
        <dbReference type="EMBL" id="PRD55436.1"/>
    </source>
</evidence>
<dbReference type="SMART" id="SM00257">
    <property type="entry name" value="LysM"/>
    <property type="match status" value="2"/>
</dbReference>
<protein>
    <recommendedName>
        <fullName evidence="2">LysM domain-containing protein</fullName>
    </recommendedName>
</protein>